<accession>A0A226EKF9</accession>
<dbReference type="Pfam" id="PF12874">
    <property type="entry name" value="zf-met"/>
    <property type="match status" value="1"/>
</dbReference>
<keyword evidence="5" id="KW-0862">Zinc</keyword>
<gene>
    <name evidence="10" type="ORF">Fcan01_07626</name>
</gene>
<dbReference type="InterPro" id="IPR013087">
    <property type="entry name" value="Znf_C2H2_type"/>
</dbReference>
<dbReference type="OrthoDB" id="5305647at2759"/>
<dbReference type="InterPro" id="IPR036236">
    <property type="entry name" value="Znf_C2H2_sf"/>
</dbReference>
<feature type="compositionally biased region" description="Low complexity" evidence="8">
    <location>
        <begin position="377"/>
        <end position="393"/>
    </location>
</feature>
<dbReference type="PANTHER" id="PTHR24406">
    <property type="entry name" value="TRANSCRIPTIONAL REPRESSOR CTCFL-RELATED"/>
    <property type="match status" value="1"/>
</dbReference>
<dbReference type="FunFam" id="3.30.160.60:FF:001397">
    <property type="entry name" value="Datilografo, isoform A"/>
    <property type="match status" value="1"/>
</dbReference>
<evidence type="ECO:0000256" key="5">
    <source>
        <dbReference type="ARBA" id="ARBA00022833"/>
    </source>
</evidence>
<evidence type="ECO:0000256" key="6">
    <source>
        <dbReference type="ARBA" id="ARBA00023242"/>
    </source>
</evidence>
<dbReference type="AlphaFoldDB" id="A0A226EKF9"/>
<evidence type="ECO:0000256" key="7">
    <source>
        <dbReference type="PROSITE-ProRule" id="PRU00042"/>
    </source>
</evidence>
<dbReference type="Pfam" id="PF00096">
    <property type="entry name" value="zf-C2H2"/>
    <property type="match status" value="3"/>
</dbReference>
<comment type="caution">
    <text evidence="10">The sequence shown here is derived from an EMBL/GenBank/DDBJ whole genome shotgun (WGS) entry which is preliminary data.</text>
</comment>
<feature type="compositionally biased region" description="Polar residues" evidence="8">
    <location>
        <begin position="514"/>
        <end position="526"/>
    </location>
</feature>
<evidence type="ECO:0000313" key="11">
    <source>
        <dbReference type="Proteomes" id="UP000198287"/>
    </source>
</evidence>
<dbReference type="InterPro" id="IPR050888">
    <property type="entry name" value="ZnF_C2H2-type_TF"/>
</dbReference>
<feature type="region of interest" description="Disordered" evidence="8">
    <location>
        <begin position="476"/>
        <end position="560"/>
    </location>
</feature>
<reference evidence="10 11" key="1">
    <citation type="submission" date="2015-12" db="EMBL/GenBank/DDBJ databases">
        <title>The genome of Folsomia candida.</title>
        <authorList>
            <person name="Faddeeva A."/>
            <person name="Derks M.F."/>
            <person name="Anvar Y."/>
            <person name="Smit S."/>
            <person name="Van Straalen N."/>
            <person name="Roelofs D."/>
        </authorList>
    </citation>
    <scope>NUCLEOTIDE SEQUENCE [LARGE SCALE GENOMIC DNA]</scope>
    <source>
        <strain evidence="10 11">VU population</strain>
        <tissue evidence="10">Whole body</tissue>
    </source>
</reference>
<evidence type="ECO:0000256" key="1">
    <source>
        <dbReference type="ARBA" id="ARBA00004123"/>
    </source>
</evidence>
<dbReference type="GO" id="GO:0005634">
    <property type="term" value="C:nucleus"/>
    <property type="evidence" value="ECO:0007669"/>
    <property type="project" value="UniProtKB-SubCell"/>
</dbReference>
<feature type="compositionally biased region" description="Polar residues" evidence="8">
    <location>
        <begin position="257"/>
        <end position="267"/>
    </location>
</feature>
<sequence>MCHAELENIPMFHVVQLELLRPFLSGSVSVFSSSNRPSERPYKCHVSDCGRAFIQLSNLQQHLRNHDAQLERSKNRPFHCNICGKGFATESSLRTHTSKVCKEQHGALIGSSNALSCPVCHKLFLGGEALMEHMKYTHKDPNASGVATKRRTANHPCPICGKHYVNEGSLRKHLSCHPETAQLSSSLRMWPCSVCQAVFTHENGLLTHMEQMRMDPKHQFAAQYVLSRAAAERRERENILAAAAISAMAQAGGHNPFSGNSQGQGMQHGSLGPLLPMPPSPSGSESSGRLSSPLDTNSGMSHSGLVQHSRLSMSSPVSSNGPLELTRGGHPNGGNNNNNPENRNKEYHSSGMSHNSSGGENNLGGRDEQSHHHPSHSHLSSHQGHHPLGSGHHNILAGENGMLQSNNKQLHDAMKMAAMLGQGGSNGGQNDIRNLIHQHAQAQAQDMMTAESMRMQAENLLRSHTAEALRLAVENHNSNNNNNSKGNNSNGTSPGSGTNGPSNNNGDTFGGMISQHQHAAAQSSGHQGMVNGHRMMDHRMDTGGQGNNLSHSSHHHLHHPHAALNHHSHHQLNSILSQQPDLTEALMRLDSRSLGFPLPAHNS</sequence>
<feature type="compositionally biased region" description="Low complexity" evidence="8">
    <location>
        <begin position="477"/>
        <end position="506"/>
    </location>
</feature>
<proteinExistence type="predicted"/>
<dbReference type="PROSITE" id="PS50157">
    <property type="entry name" value="ZINC_FINGER_C2H2_2"/>
    <property type="match status" value="4"/>
</dbReference>
<dbReference type="FunFam" id="3.30.160.60:FF:001495">
    <property type="entry name" value="Datilografo, isoform B"/>
    <property type="match status" value="1"/>
</dbReference>
<dbReference type="Gene3D" id="3.30.160.60">
    <property type="entry name" value="Classic Zinc Finger"/>
    <property type="match status" value="3"/>
</dbReference>
<keyword evidence="4 7" id="KW-0863">Zinc-finger</keyword>
<protein>
    <submittedName>
        <fullName evidence="10">Transcription factor IIIA</fullName>
    </submittedName>
</protein>
<name>A0A226EKF9_FOLCA</name>
<feature type="domain" description="C2H2-type" evidence="9">
    <location>
        <begin position="78"/>
        <end position="105"/>
    </location>
</feature>
<evidence type="ECO:0000313" key="10">
    <source>
        <dbReference type="EMBL" id="OXA57688.1"/>
    </source>
</evidence>
<dbReference type="Pfam" id="PF13912">
    <property type="entry name" value="zf-C2H2_6"/>
    <property type="match status" value="1"/>
</dbReference>
<comment type="subcellular location">
    <subcellularLocation>
        <location evidence="1">Nucleus</location>
    </subcellularLocation>
</comment>
<keyword evidence="2" id="KW-0479">Metal-binding</keyword>
<keyword evidence="11" id="KW-1185">Reference proteome</keyword>
<dbReference type="SUPFAM" id="SSF57667">
    <property type="entry name" value="beta-beta-alpha zinc fingers"/>
    <property type="match status" value="3"/>
</dbReference>
<feature type="domain" description="C2H2-type" evidence="9">
    <location>
        <begin position="42"/>
        <end position="71"/>
    </location>
</feature>
<evidence type="ECO:0000256" key="4">
    <source>
        <dbReference type="ARBA" id="ARBA00022771"/>
    </source>
</evidence>
<dbReference type="Proteomes" id="UP000198287">
    <property type="component" value="Unassembled WGS sequence"/>
</dbReference>
<feature type="compositionally biased region" description="Low complexity" evidence="8">
    <location>
        <begin position="282"/>
        <end position="294"/>
    </location>
</feature>
<dbReference type="OMA" id="LTHMEQM"/>
<keyword evidence="3" id="KW-0677">Repeat</keyword>
<dbReference type="GO" id="GO:0008270">
    <property type="term" value="F:zinc ion binding"/>
    <property type="evidence" value="ECO:0007669"/>
    <property type="project" value="UniProtKB-KW"/>
</dbReference>
<evidence type="ECO:0000256" key="2">
    <source>
        <dbReference type="ARBA" id="ARBA00022723"/>
    </source>
</evidence>
<feature type="compositionally biased region" description="Low complexity" evidence="8">
    <location>
        <begin position="349"/>
        <end position="360"/>
    </location>
</feature>
<organism evidence="10 11">
    <name type="scientific">Folsomia candida</name>
    <name type="common">Springtail</name>
    <dbReference type="NCBI Taxonomy" id="158441"/>
    <lineage>
        <taxon>Eukaryota</taxon>
        <taxon>Metazoa</taxon>
        <taxon>Ecdysozoa</taxon>
        <taxon>Arthropoda</taxon>
        <taxon>Hexapoda</taxon>
        <taxon>Collembola</taxon>
        <taxon>Entomobryomorpha</taxon>
        <taxon>Isotomoidea</taxon>
        <taxon>Isotomidae</taxon>
        <taxon>Proisotominae</taxon>
        <taxon>Folsomia</taxon>
    </lineage>
</organism>
<evidence type="ECO:0000256" key="3">
    <source>
        <dbReference type="ARBA" id="ARBA00022737"/>
    </source>
</evidence>
<evidence type="ECO:0000256" key="8">
    <source>
        <dbReference type="SAM" id="MobiDB-lite"/>
    </source>
</evidence>
<feature type="region of interest" description="Disordered" evidence="8">
    <location>
        <begin position="253"/>
        <end position="398"/>
    </location>
</feature>
<feature type="domain" description="C2H2-type" evidence="9">
    <location>
        <begin position="115"/>
        <end position="143"/>
    </location>
</feature>
<feature type="compositionally biased region" description="Polar residues" evidence="8">
    <location>
        <begin position="295"/>
        <end position="321"/>
    </location>
</feature>
<dbReference type="PROSITE" id="PS00028">
    <property type="entry name" value="ZINC_FINGER_C2H2_1"/>
    <property type="match status" value="3"/>
</dbReference>
<feature type="domain" description="C2H2-type" evidence="9">
    <location>
        <begin position="155"/>
        <end position="182"/>
    </location>
</feature>
<keyword evidence="6" id="KW-0539">Nucleus</keyword>
<evidence type="ECO:0000259" key="9">
    <source>
        <dbReference type="PROSITE" id="PS50157"/>
    </source>
</evidence>
<dbReference type="SMART" id="SM00355">
    <property type="entry name" value="ZnF_C2H2"/>
    <property type="match status" value="5"/>
</dbReference>
<dbReference type="EMBL" id="LNIX01000003">
    <property type="protein sequence ID" value="OXA57688.1"/>
    <property type="molecule type" value="Genomic_DNA"/>
</dbReference>